<reference evidence="2" key="3">
    <citation type="submission" date="2025-09" db="UniProtKB">
        <authorList>
            <consortium name="Ensembl"/>
        </authorList>
    </citation>
    <scope>IDENTIFICATION</scope>
</reference>
<reference evidence="2" key="2">
    <citation type="submission" date="2025-08" db="UniProtKB">
        <authorList>
            <consortium name="Ensembl"/>
        </authorList>
    </citation>
    <scope>IDENTIFICATION</scope>
</reference>
<dbReference type="Ensembl" id="ENSSFAT00005054175.1">
    <property type="protein sequence ID" value="ENSSFAP00005052514.1"/>
    <property type="gene ID" value="ENSSFAG00005025150.1"/>
</dbReference>
<evidence type="ECO:0000256" key="1">
    <source>
        <dbReference type="SAM" id="Phobius"/>
    </source>
</evidence>
<evidence type="ECO:0000313" key="3">
    <source>
        <dbReference type="Proteomes" id="UP000472267"/>
    </source>
</evidence>
<protein>
    <submittedName>
        <fullName evidence="2">Uncharacterized protein</fullName>
    </submittedName>
</protein>
<keyword evidence="1" id="KW-1133">Transmembrane helix</keyword>
<sequence length="71" mass="8738">YTKQRYLMAFLFSHQVTPAWKPIFFFFFFLREVSSYFLRLFKSNWVRGDCPFSPKLVFTVTNFRFLHSHLT</sequence>
<dbReference type="Proteomes" id="UP000472267">
    <property type="component" value="Chromosome 13"/>
</dbReference>
<evidence type="ECO:0000313" key="2">
    <source>
        <dbReference type="Ensembl" id="ENSSFAP00005052514.1"/>
    </source>
</evidence>
<accession>A0A672JH00</accession>
<organism evidence="2 3">
    <name type="scientific">Salarias fasciatus</name>
    <name type="common">Jewelled blenny</name>
    <name type="synonym">Blennius fasciatus</name>
    <dbReference type="NCBI Taxonomy" id="181472"/>
    <lineage>
        <taxon>Eukaryota</taxon>
        <taxon>Metazoa</taxon>
        <taxon>Chordata</taxon>
        <taxon>Craniata</taxon>
        <taxon>Vertebrata</taxon>
        <taxon>Euteleostomi</taxon>
        <taxon>Actinopterygii</taxon>
        <taxon>Neopterygii</taxon>
        <taxon>Teleostei</taxon>
        <taxon>Neoteleostei</taxon>
        <taxon>Acanthomorphata</taxon>
        <taxon>Ovalentaria</taxon>
        <taxon>Blenniimorphae</taxon>
        <taxon>Blenniiformes</taxon>
        <taxon>Blennioidei</taxon>
        <taxon>Blenniidae</taxon>
        <taxon>Salariinae</taxon>
        <taxon>Salarias</taxon>
    </lineage>
</organism>
<reference evidence="2" key="1">
    <citation type="submission" date="2019-06" db="EMBL/GenBank/DDBJ databases">
        <authorList>
            <consortium name="Wellcome Sanger Institute Data Sharing"/>
        </authorList>
    </citation>
    <scope>NUCLEOTIDE SEQUENCE [LARGE SCALE GENOMIC DNA]</scope>
</reference>
<proteinExistence type="predicted"/>
<keyword evidence="1" id="KW-0472">Membrane</keyword>
<dbReference type="AlphaFoldDB" id="A0A672JH00"/>
<keyword evidence="3" id="KW-1185">Reference proteome</keyword>
<dbReference type="InParanoid" id="A0A672JH00"/>
<keyword evidence="1" id="KW-0812">Transmembrane</keyword>
<name>A0A672JH00_SALFA</name>
<feature type="transmembrane region" description="Helical" evidence="1">
    <location>
        <begin position="6"/>
        <end position="30"/>
    </location>
</feature>